<dbReference type="Pfam" id="PF06980">
    <property type="entry name" value="DUF1302"/>
    <property type="match status" value="1"/>
</dbReference>
<organism evidence="2 3">
    <name type="scientific">Pseudomonas zhanjiangensis</name>
    <dbReference type="NCBI Taxonomy" id="3239015"/>
    <lineage>
        <taxon>Bacteria</taxon>
        <taxon>Pseudomonadati</taxon>
        <taxon>Pseudomonadota</taxon>
        <taxon>Gammaproteobacteria</taxon>
        <taxon>Pseudomonadales</taxon>
        <taxon>Pseudomonadaceae</taxon>
        <taxon>Pseudomonas</taxon>
    </lineage>
</organism>
<comment type="caution">
    <text evidence="2">The sequence shown here is derived from an EMBL/GenBank/DDBJ whole genome shotgun (WGS) entry which is preliminary data.</text>
</comment>
<feature type="signal peptide" evidence="1">
    <location>
        <begin position="1"/>
        <end position="35"/>
    </location>
</feature>
<evidence type="ECO:0000313" key="3">
    <source>
        <dbReference type="Proteomes" id="UP001560296"/>
    </source>
</evidence>
<name>A0ABV3YS07_9PSED</name>
<dbReference type="InterPro" id="IPR010727">
    <property type="entry name" value="DUF1302"/>
</dbReference>
<protein>
    <submittedName>
        <fullName evidence="2">DUF1302 domain-containing protein</fullName>
    </submittedName>
</protein>
<accession>A0ABV3YS07</accession>
<dbReference type="RefSeq" id="WP_369287068.1">
    <property type="nucleotide sequence ID" value="NZ_JBFTEG010000005.1"/>
</dbReference>
<dbReference type="EMBL" id="JBFTEG010000005">
    <property type="protein sequence ID" value="MEX6502095.1"/>
    <property type="molecule type" value="Genomic_DNA"/>
</dbReference>
<evidence type="ECO:0000256" key="1">
    <source>
        <dbReference type="SAM" id="SignalP"/>
    </source>
</evidence>
<sequence length="700" mass="75837">MEIKSRKPVLRFAPAMAGFALAGVLPLLVAAQVQAVEFSFADNEVSGSIDTTLSYGQLWRVQGQDKSNNDINTNDGNRNFDTGLVSEVFKITTDLGVSYQNYGAFIRGTAFYDTQIMDKRNDYYSANDPVQPSQSFPNDDHFTHETRHKAGRDAQILDAYIYGNWDLAEMPVTARLGKQVFNWGEGIFYRGGINTTNPVDAAKFRLPGSELKEVLVPVEALNFSIGLTDNLSMETFYQFNWKETAIDPVGTYFSETDLFADGGNTAYSEQTALASVRPLYQGLSGFGVGGLQGNSYFDSNGTIKVASIQSDLNAKNDGQFGVAFRYIAEELNSTEFGFYFVNYHSKEPTIYADLNSSYAGLDLAAIAGAAGAQLDPLVKAGVVSNVQQNVNPAFSSAMLDNIIATAGNGSTLGSAALEQVILQGYQNSLTSTVNGAVGGIAAVDVANQVNGRREYAEDIRMYGMSFNTTVGEASVFGELSYRPNLPIGIAATNDMLGDLLSQAASLASGGGATIAGQDVVITDQIHNSERVEAFNASLGSIYNFGPTLGFDSLFGVAELASEHIRGSDLKYVGMDPVTRTLTQERSYAGRPNGSYWSGFDRDDQINKNAYGYTLLLNGTWNDVYAGVNLSPFAVFKHDFEGNSHQTGNFIEGRKAYTVGLKANYLNSLEAELQYTEFYGAGQNNSTRDRDNIGVNVKYSF</sequence>
<dbReference type="Proteomes" id="UP001560296">
    <property type="component" value="Unassembled WGS sequence"/>
</dbReference>
<keyword evidence="3" id="KW-1185">Reference proteome</keyword>
<evidence type="ECO:0000313" key="2">
    <source>
        <dbReference type="EMBL" id="MEX6502095.1"/>
    </source>
</evidence>
<reference evidence="2 3" key="1">
    <citation type="submission" date="2024-07" db="EMBL/GenBank/DDBJ databases">
        <authorList>
            <person name="Li M."/>
        </authorList>
    </citation>
    <scope>NUCLEOTIDE SEQUENCE [LARGE SCALE GENOMIC DNA]</scope>
    <source>
        <strain evidence="2 3">25A3E</strain>
    </source>
</reference>
<proteinExistence type="predicted"/>
<gene>
    <name evidence="2" type="ORF">AB5S05_08495</name>
</gene>
<keyword evidence="1" id="KW-0732">Signal</keyword>
<feature type="chain" id="PRO_5047301588" evidence="1">
    <location>
        <begin position="36"/>
        <end position="700"/>
    </location>
</feature>